<comment type="catalytic activity">
    <reaction evidence="13">
        <text>Selective cleavage of 103-Arg-|-Ser-104 and 124-Ile-|-Ile-125 bonds in Limulus clotting factor B to form activated factor B. Cleavage of -Pro-Arg-|-Xaa- bonds in synthetic substrates.</text>
        <dbReference type="EC" id="3.4.21.84"/>
    </reaction>
</comment>
<keyword evidence="8" id="KW-0353">Hemolymph clotting</keyword>
<dbReference type="InParanoid" id="B4MLU2"/>
<dbReference type="PROSITE" id="PS00135">
    <property type="entry name" value="TRYPSIN_SER"/>
    <property type="match status" value="1"/>
</dbReference>
<feature type="chain" id="PRO_5002818112" description="Peptidase S1 domain-containing protein" evidence="15">
    <location>
        <begin position="21"/>
        <end position="255"/>
    </location>
</feature>
<keyword evidence="11" id="KW-1015">Disulfide bond</keyword>
<dbReference type="GO" id="GO:0004252">
    <property type="term" value="F:serine-type endopeptidase activity"/>
    <property type="evidence" value="ECO:0007669"/>
    <property type="project" value="UniProtKB-EC"/>
</dbReference>
<dbReference type="CDD" id="cd00190">
    <property type="entry name" value="Tryp_SPc"/>
    <property type="match status" value="1"/>
</dbReference>
<dbReference type="InterPro" id="IPR009003">
    <property type="entry name" value="Peptidase_S1_PA"/>
</dbReference>
<dbReference type="PANTHER" id="PTHR24276:SF91">
    <property type="entry name" value="AT26814P-RELATED"/>
    <property type="match status" value="1"/>
</dbReference>
<dbReference type="OMA" id="PIHLTPW"/>
<feature type="signal peptide" evidence="15">
    <location>
        <begin position="1"/>
        <end position="20"/>
    </location>
</feature>
<comment type="subcellular location">
    <subcellularLocation>
        <location evidence="1">Secreted</location>
        <location evidence="1">Extracellular space</location>
    </subcellularLocation>
</comment>
<evidence type="ECO:0000256" key="8">
    <source>
        <dbReference type="ARBA" id="ARBA00022820"/>
    </source>
</evidence>
<dbReference type="eggNOG" id="KOG3627">
    <property type="taxonomic scope" value="Eukaryota"/>
</dbReference>
<evidence type="ECO:0000256" key="7">
    <source>
        <dbReference type="ARBA" id="ARBA00022801"/>
    </source>
</evidence>
<evidence type="ECO:0000256" key="12">
    <source>
        <dbReference type="ARBA" id="ARBA00036320"/>
    </source>
</evidence>
<evidence type="ECO:0000256" key="6">
    <source>
        <dbReference type="ARBA" id="ARBA00022729"/>
    </source>
</evidence>
<dbReference type="GO" id="GO:0005576">
    <property type="term" value="C:extracellular region"/>
    <property type="evidence" value="ECO:0007669"/>
    <property type="project" value="UniProtKB-SubCell"/>
</dbReference>
<dbReference type="GO" id="GO:0006508">
    <property type="term" value="P:proteolysis"/>
    <property type="evidence" value="ECO:0007669"/>
    <property type="project" value="UniProtKB-KW"/>
</dbReference>
<keyword evidence="3" id="KW-0964">Secreted</keyword>
<keyword evidence="5 14" id="KW-0645">Protease</keyword>
<dbReference type="GO" id="GO:0042381">
    <property type="term" value="P:hemolymph coagulation"/>
    <property type="evidence" value="ECO:0007669"/>
    <property type="project" value="UniProtKB-KW"/>
</dbReference>
<reference evidence="17 18" key="1">
    <citation type="journal article" date="2007" name="Nature">
        <title>Evolution of genes and genomes on the Drosophila phylogeny.</title>
        <authorList>
            <consortium name="Drosophila 12 Genomes Consortium"/>
            <person name="Clark A.G."/>
            <person name="Eisen M.B."/>
            <person name="Smith D.R."/>
            <person name="Bergman C.M."/>
            <person name="Oliver B."/>
            <person name="Markow T.A."/>
            <person name="Kaufman T.C."/>
            <person name="Kellis M."/>
            <person name="Gelbart W."/>
            <person name="Iyer V.N."/>
            <person name="Pollard D.A."/>
            <person name="Sackton T.B."/>
            <person name="Larracuente A.M."/>
            <person name="Singh N.D."/>
            <person name="Abad J.P."/>
            <person name="Abt D.N."/>
            <person name="Adryan B."/>
            <person name="Aguade M."/>
            <person name="Akashi H."/>
            <person name="Anderson W.W."/>
            <person name="Aquadro C.F."/>
            <person name="Ardell D.H."/>
            <person name="Arguello R."/>
            <person name="Artieri C.G."/>
            <person name="Barbash D.A."/>
            <person name="Barker D."/>
            <person name="Barsanti P."/>
            <person name="Batterham P."/>
            <person name="Batzoglou S."/>
            <person name="Begun D."/>
            <person name="Bhutkar A."/>
            <person name="Blanco E."/>
            <person name="Bosak S.A."/>
            <person name="Bradley R.K."/>
            <person name="Brand A.D."/>
            <person name="Brent M.R."/>
            <person name="Brooks A.N."/>
            <person name="Brown R.H."/>
            <person name="Butlin R.K."/>
            <person name="Caggese C."/>
            <person name="Calvi B.R."/>
            <person name="Bernardo de Carvalho A."/>
            <person name="Caspi A."/>
            <person name="Castrezana S."/>
            <person name="Celniker S.E."/>
            <person name="Chang J.L."/>
            <person name="Chapple C."/>
            <person name="Chatterji S."/>
            <person name="Chinwalla A."/>
            <person name="Civetta A."/>
            <person name="Clifton S.W."/>
            <person name="Comeron J.M."/>
            <person name="Costello J.C."/>
            <person name="Coyne J.A."/>
            <person name="Daub J."/>
            <person name="David R.G."/>
            <person name="Delcher A.L."/>
            <person name="Delehaunty K."/>
            <person name="Do C.B."/>
            <person name="Ebling H."/>
            <person name="Edwards K."/>
            <person name="Eickbush T."/>
            <person name="Evans J.D."/>
            <person name="Filipski A."/>
            <person name="Findeiss S."/>
            <person name="Freyhult E."/>
            <person name="Fulton L."/>
            <person name="Fulton R."/>
            <person name="Garcia A.C."/>
            <person name="Gardiner A."/>
            <person name="Garfield D.A."/>
            <person name="Garvin B.E."/>
            <person name="Gibson G."/>
            <person name="Gilbert D."/>
            <person name="Gnerre S."/>
            <person name="Godfrey J."/>
            <person name="Good R."/>
            <person name="Gotea V."/>
            <person name="Gravely B."/>
            <person name="Greenberg A.J."/>
            <person name="Griffiths-Jones S."/>
            <person name="Gross S."/>
            <person name="Guigo R."/>
            <person name="Gustafson E.A."/>
            <person name="Haerty W."/>
            <person name="Hahn M.W."/>
            <person name="Halligan D.L."/>
            <person name="Halpern A.L."/>
            <person name="Halter G.M."/>
            <person name="Han M.V."/>
            <person name="Heger A."/>
            <person name="Hillier L."/>
            <person name="Hinrichs A.S."/>
            <person name="Holmes I."/>
            <person name="Hoskins R.A."/>
            <person name="Hubisz M.J."/>
            <person name="Hultmark D."/>
            <person name="Huntley M.A."/>
            <person name="Jaffe D.B."/>
            <person name="Jagadeeshan S."/>
            <person name="Jeck W.R."/>
            <person name="Johnson J."/>
            <person name="Jones C.D."/>
            <person name="Jordan W.C."/>
            <person name="Karpen G.H."/>
            <person name="Kataoka E."/>
            <person name="Keightley P.D."/>
            <person name="Kheradpour P."/>
            <person name="Kirkness E.F."/>
            <person name="Koerich L.B."/>
            <person name="Kristiansen K."/>
            <person name="Kudrna D."/>
            <person name="Kulathinal R.J."/>
            <person name="Kumar S."/>
            <person name="Kwok R."/>
            <person name="Lander E."/>
            <person name="Langley C.H."/>
            <person name="Lapoint R."/>
            <person name="Lazzaro B.P."/>
            <person name="Lee S.J."/>
            <person name="Levesque L."/>
            <person name="Li R."/>
            <person name="Lin C.F."/>
            <person name="Lin M.F."/>
            <person name="Lindblad-Toh K."/>
            <person name="Llopart A."/>
            <person name="Long M."/>
            <person name="Low L."/>
            <person name="Lozovsky E."/>
            <person name="Lu J."/>
            <person name="Luo M."/>
            <person name="Machado C.A."/>
            <person name="Makalowski W."/>
            <person name="Marzo M."/>
            <person name="Matsuda M."/>
            <person name="Matzkin L."/>
            <person name="McAllister B."/>
            <person name="McBride C.S."/>
            <person name="McKernan B."/>
            <person name="McKernan K."/>
            <person name="Mendez-Lago M."/>
            <person name="Minx P."/>
            <person name="Mollenhauer M.U."/>
            <person name="Montooth K."/>
            <person name="Mount S.M."/>
            <person name="Mu X."/>
            <person name="Myers E."/>
            <person name="Negre B."/>
            <person name="Newfeld S."/>
            <person name="Nielsen R."/>
            <person name="Noor M.A."/>
            <person name="O'Grady P."/>
            <person name="Pachter L."/>
            <person name="Papaceit M."/>
            <person name="Parisi M.J."/>
            <person name="Parisi M."/>
            <person name="Parts L."/>
            <person name="Pedersen J.S."/>
            <person name="Pesole G."/>
            <person name="Phillippy A.M."/>
            <person name="Ponting C.P."/>
            <person name="Pop M."/>
            <person name="Porcelli D."/>
            <person name="Powell J.R."/>
            <person name="Prohaska S."/>
            <person name="Pruitt K."/>
            <person name="Puig M."/>
            <person name="Quesneville H."/>
            <person name="Ram K.R."/>
            <person name="Rand D."/>
            <person name="Rasmussen M.D."/>
            <person name="Reed L.K."/>
            <person name="Reenan R."/>
            <person name="Reily A."/>
            <person name="Remington K.A."/>
            <person name="Rieger T.T."/>
            <person name="Ritchie M.G."/>
            <person name="Robin C."/>
            <person name="Rogers Y.H."/>
            <person name="Rohde C."/>
            <person name="Rozas J."/>
            <person name="Rubenfield M.J."/>
            <person name="Ruiz A."/>
            <person name="Russo S."/>
            <person name="Salzberg S.L."/>
            <person name="Sanchez-Gracia A."/>
            <person name="Saranga D.J."/>
            <person name="Sato H."/>
            <person name="Schaeffer S.W."/>
            <person name="Schatz M.C."/>
            <person name="Schlenke T."/>
            <person name="Schwartz R."/>
            <person name="Segarra C."/>
            <person name="Singh R.S."/>
            <person name="Sirot L."/>
            <person name="Sirota M."/>
            <person name="Sisneros N.B."/>
            <person name="Smith C.D."/>
            <person name="Smith T.F."/>
            <person name="Spieth J."/>
            <person name="Stage D.E."/>
            <person name="Stark A."/>
            <person name="Stephan W."/>
            <person name="Strausberg R.L."/>
            <person name="Strempel S."/>
            <person name="Sturgill D."/>
            <person name="Sutton G."/>
            <person name="Sutton G.G."/>
            <person name="Tao W."/>
            <person name="Teichmann S."/>
            <person name="Tobari Y.N."/>
            <person name="Tomimura Y."/>
            <person name="Tsolas J.M."/>
            <person name="Valente V.L."/>
            <person name="Venter E."/>
            <person name="Venter J.C."/>
            <person name="Vicario S."/>
            <person name="Vieira F.G."/>
            <person name="Vilella A.J."/>
            <person name="Villasante A."/>
            <person name="Walenz B."/>
            <person name="Wang J."/>
            <person name="Wasserman M."/>
            <person name="Watts T."/>
            <person name="Wilson D."/>
            <person name="Wilson R.K."/>
            <person name="Wing R.A."/>
            <person name="Wolfner M.F."/>
            <person name="Wong A."/>
            <person name="Wong G.K."/>
            <person name="Wu C.I."/>
            <person name="Wu G."/>
            <person name="Yamamoto D."/>
            <person name="Yang H.P."/>
            <person name="Yang S.P."/>
            <person name="Yorke J.A."/>
            <person name="Yoshida K."/>
            <person name="Zdobnov E."/>
            <person name="Zhang P."/>
            <person name="Zhang Y."/>
            <person name="Zimin A.V."/>
            <person name="Baldwin J."/>
            <person name="Abdouelleil A."/>
            <person name="Abdulkadir J."/>
            <person name="Abebe A."/>
            <person name="Abera B."/>
            <person name="Abreu J."/>
            <person name="Acer S.C."/>
            <person name="Aftuck L."/>
            <person name="Alexander A."/>
            <person name="An P."/>
            <person name="Anderson E."/>
            <person name="Anderson S."/>
            <person name="Arachi H."/>
            <person name="Azer M."/>
            <person name="Bachantsang P."/>
            <person name="Barry A."/>
            <person name="Bayul T."/>
            <person name="Berlin A."/>
            <person name="Bessette D."/>
            <person name="Bloom T."/>
            <person name="Blye J."/>
            <person name="Boguslavskiy L."/>
            <person name="Bonnet C."/>
            <person name="Boukhgalter B."/>
            <person name="Bourzgui I."/>
            <person name="Brown A."/>
            <person name="Cahill P."/>
            <person name="Channer S."/>
            <person name="Cheshatsang Y."/>
            <person name="Chuda L."/>
            <person name="Citroen M."/>
            <person name="Collymore A."/>
            <person name="Cooke P."/>
            <person name="Costello M."/>
            <person name="D'Aco K."/>
            <person name="Daza R."/>
            <person name="De Haan G."/>
            <person name="DeGray S."/>
            <person name="DeMaso C."/>
            <person name="Dhargay N."/>
            <person name="Dooley K."/>
            <person name="Dooley E."/>
            <person name="Doricent M."/>
            <person name="Dorje P."/>
            <person name="Dorjee K."/>
            <person name="Dupes A."/>
            <person name="Elong R."/>
            <person name="Falk J."/>
            <person name="Farina A."/>
            <person name="Faro S."/>
            <person name="Ferguson D."/>
            <person name="Fisher S."/>
            <person name="Foley C.D."/>
            <person name="Franke A."/>
            <person name="Friedrich D."/>
            <person name="Gadbois L."/>
            <person name="Gearin G."/>
            <person name="Gearin C.R."/>
            <person name="Giannoukos G."/>
            <person name="Goode T."/>
            <person name="Graham J."/>
            <person name="Grandbois E."/>
            <person name="Grewal S."/>
            <person name="Gyaltsen K."/>
            <person name="Hafez N."/>
            <person name="Hagos B."/>
            <person name="Hall J."/>
            <person name="Henson C."/>
            <person name="Hollinger A."/>
            <person name="Honan T."/>
            <person name="Huard M.D."/>
            <person name="Hughes L."/>
            <person name="Hurhula B."/>
            <person name="Husby M.E."/>
            <person name="Kamat A."/>
            <person name="Kanga B."/>
            <person name="Kashin S."/>
            <person name="Khazanovich D."/>
            <person name="Kisner P."/>
            <person name="Lance K."/>
            <person name="Lara M."/>
            <person name="Lee W."/>
            <person name="Lennon N."/>
            <person name="Letendre F."/>
            <person name="LeVine R."/>
            <person name="Lipovsky A."/>
            <person name="Liu X."/>
            <person name="Liu J."/>
            <person name="Liu S."/>
            <person name="Lokyitsang T."/>
            <person name="Lokyitsang Y."/>
            <person name="Lubonja R."/>
            <person name="Lui A."/>
            <person name="MacDonald P."/>
            <person name="Magnisalis V."/>
            <person name="Maru K."/>
            <person name="Matthews C."/>
            <person name="McCusker W."/>
            <person name="McDonough S."/>
            <person name="Mehta T."/>
            <person name="Meldrim J."/>
            <person name="Meneus L."/>
            <person name="Mihai O."/>
            <person name="Mihalev A."/>
            <person name="Mihova T."/>
            <person name="Mittelman R."/>
            <person name="Mlenga V."/>
            <person name="Montmayeur A."/>
            <person name="Mulrain L."/>
            <person name="Navidi A."/>
            <person name="Naylor J."/>
            <person name="Negash T."/>
            <person name="Nguyen T."/>
            <person name="Nguyen N."/>
            <person name="Nicol R."/>
            <person name="Norbu C."/>
            <person name="Norbu N."/>
            <person name="Novod N."/>
            <person name="O'Neill B."/>
            <person name="Osman S."/>
            <person name="Markiewicz E."/>
            <person name="Oyono O.L."/>
            <person name="Patti C."/>
            <person name="Phunkhang P."/>
            <person name="Pierre F."/>
            <person name="Priest M."/>
            <person name="Raghuraman S."/>
            <person name="Rege F."/>
            <person name="Reyes R."/>
            <person name="Rise C."/>
            <person name="Rogov P."/>
            <person name="Ross K."/>
            <person name="Ryan E."/>
            <person name="Settipalli S."/>
            <person name="Shea T."/>
            <person name="Sherpa N."/>
            <person name="Shi L."/>
            <person name="Shih D."/>
            <person name="Sparrow T."/>
            <person name="Spaulding J."/>
            <person name="Stalker J."/>
            <person name="Stange-Thomann N."/>
            <person name="Stavropoulos S."/>
            <person name="Stone C."/>
            <person name="Strader C."/>
            <person name="Tesfaye S."/>
            <person name="Thomson T."/>
            <person name="Thoulutsang Y."/>
            <person name="Thoulutsang D."/>
            <person name="Topham K."/>
            <person name="Topping I."/>
            <person name="Tsamla T."/>
            <person name="Vassiliev H."/>
            <person name="Vo A."/>
            <person name="Wangchuk T."/>
            <person name="Wangdi T."/>
            <person name="Weiand M."/>
            <person name="Wilkinson J."/>
            <person name="Wilson A."/>
            <person name="Yadav S."/>
            <person name="Young G."/>
            <person name="Yu Q."/>
            <person name="Zembek L."/>
            <person name="Zhong D."/>
            <person name="Zimmer A."/>
            <person name="Zwirko Z."/>
            <person name="Jaffe D.B."/>
            <person name="Alvarez P."/>
            <person name="Brockman W."/>
            <person name="Butler J."/>
            <person name="Chin C."/>
            <person name="Gnerre S."/>
            <person name="Grabherr M."/>
            <person name="Kleber M."/>
            <person name="Mauceli E."/>
            <person name="MacCallum I."/>
        </authorList>
    </citation>
    <scope>NUCLEOTIDE SEQUENCE [LARGE SCALE GENOMIC DNA]</scope>
    <source>
        <strain evidence="18">Tucson 14030-0811.24</strain>
    </source>
</reference>
<dbReference type="HOGENOM" id="CLU_006842_7_0_1"/>
<dbReference type="Gene3D" id="2.40.10.10">
    <property type="entry name" value="Trypsin-like serine proteases"/>
    <property type="match status" value="1"/>
</dbReference>
<evidence type="ECO:0000256" key="15">
    <source>
        <dbReference type="SAM" id="SignalP"/>
    </source>
</evidence>
<evidence type="ECO:0000256" key="14">
    <source>
        <dbReference type="RuleBase" id="RU363034"/>
    </source>
</evidence>
<evidence type="ECO:0000256" key="5">
    <source>
        <dbReference type="ARBA" id="ARBA00022670"/>
    </source>
</evidence>
<evidence type="ECO:0000313" key="17">
    <source>
        <dbReference type="EMBL" id="EDW73153.1"/>
    </source>
</evidence>
<evidence type="ECO:0000256" key="13">
    <source>
        <dbReference type="ARBA" id="ARBA00052079"/>
    </source>
</evidence>
<dbReference type="PANTHER" id="PTHR24276">
    <property type="entry name" value="POLYSERASE-RELATED"/>
    <property type="match status" value="1"/>
</dbReference>
<evidence type="ECO:0000256" key="10">
    <source>
        <dbReference type="ARBA" id="ARBA00023145"/>
    </source>
</evidence>
<protein>
    <recommendedName>
        <fullName evidence="16">Peptidase S1 domain-containing protein</fullName>
    </recommendedName>
</protein>
<proteinExistence type="inferred from homology"/>
<keyword evidence="18" id="KW-1185">Reference proteome</keyword>
<evidence type="ECO:0000256" key="9">
    <source>
        <dbReference type="ARBA" id="ARBA00022825"/>
    </source>
</evidence>
<evidence type="ECO:0000256" key="4">
    <source>
        <dbReference type="ARBA" id="ARBA00022659"/>
    </source>
</evidence>
<dbReference type="PRINTS" id="PR00722">
    <property type="entry name" value="CHYMOTRYPSIN"/>
</dbReference>
<evidence type="ECO:0000259" key="16">
    <source>
        <dbReference type="PROSITE" id="PS50240"/>
    </source>
</evidence>
<dbReference type="InterPro" id="IPR001314">
    <property type="entry name" value="Peptidase_S1A"/>
</dbReference>
<evidence type="ECO:0000256" key="1">
    <source>
        <dbReference type="ARBA" id="ARBA00004239"/>
    </source>
</evidence>
<keyword evidence="7 14" id="KW-0378">Hydrolase</keyword>
<comment type="catalytic activity">
    <reaction evidence="12">
        <text>Preferential cleavage: Arg-|-Xaa, Lys-|-Xaa.</text>
        <dbReference type="EC" id="3.4.21.4"/>
    </reaction>
</comment>
<sequence length="255" mass="28545">MKLLVLNCLLLTAGHYQIWAKESTSTQRIVGGVRLPIEATPWVASITVNGKFWCGASLITNKWLLTAAHCVHYPASYSVRAGSSSPYYNGQQRDVIRIYLHPGFNLNTLYHDIAILETREPFRLNRRVQLIKLPLSGLSVMPKRLQVAGWGSINPNITEALGQLQGTWVLPLEQGVCRYLYQQRNRIITNDMLCAAAADRDHCYGDSGGPLVHRGINYGIVSFAYGCANPYFPGVYTKVANYVNWIFEVLRTVAN</sequence>
<dbReference type="PROSITE" id="PS00134">
    <property type="entry name" value="TRYPSIN_HIS"/>
    <property type="match status" value="1"/>
</dbReference>
<dbReference type="InterPro" id="IPR033116">
    <property type="entry name" value="TRYPSIN_SER"/>
</dbReference>
<dbReference type="FunFam" id="2.40.10.10:FF:000120">
    <property type="entry name" value="Putative serine protease"/>
    <property type="match status" value="1"/>
</dbReference>
<dbReference type="STRING" id="7260.B4MLU2"/>
<dbReference type="InterPro" id="IPR043504">
    <property type="entry name" value="Peptidase_S1_PA_chymotrypsin"/>
</dbReference>
<dbReference type="SUPFAM" id="SSF50494">
    <property type="entry name" value="Trypsin-like serine proteases"/>
    <property type="match status" value="1"/>
</dbReference>
<dbReference type="SMART" id="SM00020">
    <property type="entry name" value="Tryp_SPc"/>
    <property type="match status" value="1"/>
</dbReference>
<dbReference type="PROSITE" id="PS50240">
    <property type="entry name" value="TRYPSIN_DOM"/>
    <property type="match status" value="1"/>
</dbReference>
<dbReference type="InterPro" id="IPR050430">
    <property type="entry name" value="Peptidase_S1"/>
</dbReference>
<gene>
    <name evidence="17" type="primary">Dwil\GK19266</name>
    <name evidence="17" type="ORF">Dwil_GK19266</name>
</gene>
<keyword evidence="10" id="KW-0865">Zymogen</keyword>
<dbReference type="EMBL" id="CH963847">
    <property type="protein sequence ID" value="EDW73153.1"/>
    <property type="molecule type" value="Genomic_DNA"/>
</dbReference>
<evidence type="ECO:0000256" key="2">
    <source>
        <dbReference type="ARBA" id="ARBA00007664"/>
    </source>
</evidence>
<keyword evidence="6 15" id="KW-0732">Signal</keyword>
<name>B4MLU2_DROWI</name>
<dbReference type="InterPro" id="IPR018114">
    <property type="entry name" value="TRYPSIN_HIS"/>
</dbReference>
<dbReference type="Pfam" id="PF00089">
    <property type="entry name" value="Trypsin"/>
    <property type="match status" value="1"/>
</dbReference>
<dbReference type="Proteomes" id="UP000007798">
    <property type="component" value="Unassembled WGS sequence"/>
</dbReference>
<dbReference type="InterPro" id="IPR001254">
    <property type="entry name" value="Trypsin_dom"/>
</dbReference>
<comment type="similarity">
    <text evidence="2">Belongs to the peptidase S1 family.</text>
</comment>
<evidence type="ECO:0000256" key="11">
    <source>
        <dbReference type="ARBA" id="ARBA00023157"/>
    </source>
</evidence>
<evidence type="ECO:0000256" key="3">
    <source>
        <dbReference type="ARBA" id="ARBA00022525"/>
    </source>
</evidence>
<keyword evidence="9 14" id="KW-0720">Serine protease</keyword>
<dbReference type="SMR" id="B4MLU2"/>
<dbReference type="OrthoDB" id="9425590at2759"/>
<feature type="domain" description="Peptidase S1" evidence="16">
    <location>
        <begin position="29"/>
        <end position="251"/>
    </location>
</feature>
<evidence type="ECO:0000313" key="18">
    <source>
        <dbReference type="Proteomes" id="UP000007798"/>
    </source>
</evidence>
<dbReference type="AlphaFoldDB" id="B4MLU2"/>
<keyword evidence="4" id="KW-0768">Sushi</keyword>
<accession>B4MLU2</accession>
<dbReference type="KEGG" id="dwi:6639382"/>
<organism evidence="17 18">
    <name type="scientific">Drosophila willistoni</name>
    <name type="common">Fruit fly</name>
    <dbReference type="NCBI Taxonomy" id="7260"/>
    <lineage>
        <taxon>Eukaryota</taxon>
        <taxon>Metazoa</taxon>
        <taxon>Ecdysozoa</taxon>
        <taxon>Arthropoda</taxon>
        <taxon>Hexapoda</taxon>
        <taxon>Insecta</taxon>
        <taxon>Pterygota</taxon>
        <taxon>Neoptera</taxon>
        <taxon>Endopterygota</taxon>
        <taxon>Diptera</taxon>
        <taxon>Brachycera</taxon>
        <taxon>Muscomorpha</taxon>
        <taxon>Ephydroidea</taxon>
        <taxon>Drosophilidae</taxon>
        <taxon>Drosophila</taxon>
        <taxon>Sophophora</taxon>
    </lineage>
</organism>
<dbReference type="PhylomeDB" id="B4MLU2"/>